<dbReference type="OrthoDB" id="10371242at2759"/>
<dbReference type="Proteomes" id="UP000012174">
    <property type="component" value="Unassembled WGS sequence"/>
</dbReference>
<evidence type="ECO:0000313" key="2">
    <source>
        <dbReference type="EMBL" id="EMR65077.1"/>
    </source>
</evidence>
<dbReference type="HOGENOM" id="CLU_1660756_0_0_1"/>
<evidence type="ECO:0000256" key="1">
    <source>
        <dbReference type="SAM" id="MobiDB-lite"/>
    </source>
</evidence>
<proteinExistence type="predicted"/>
<reference evidence="3" key="1">
    <citation type="journal article" date="2013" name="Genome Announc.">
        <title>Draft genome sequence of the grapevine dieback fungus Eutypa lata UCR-EL1.</title>
        <authorList>
            <person name="Blanco-Ulate B."/>
            <person name="Rolshausen P.E."/>
            <person name="Cantu D."/>
        </authorList>
    </citation>
    <scope>NUCLEOTIDE SEQUENCE [LARGE SCALE GENOMIC DNA]</scope>
    <source>
        <strain evidence="3">UCR-EL1</strain>
    </source>
</reference>
<accession>M7SLL2</accession>
<feature type="compositionally biased region" description="Basic and acidic residues" evidence="1">
    <location>
        <begin position="120"/>
        <end position="129"/>
    </location>
</feature>
<name>M7SLL2_EUTLA</name>
<organism evidence="2 3">
    <name type="scientific">Eutypa lata (strain UCR-EL1)</name>
    <name type="common">Grapevine dieback disease fungus</name>
    <name type="synonym">Eutypa armeniacae</name>
    <dbReference type="NCBI Taxonomy" id="1287681"/>
    <lineage>
        <taxon>Eukaryota</taxon>
        <taxon>Fungi</taxon>
        <taxon>Dikarya</taxon>
        <taxon>Ascomycota</taxon>
        <taxon>Pezizomycotina</taxon>
        <taxon>Sordariomycetes</taxon>
        <taxon>Xylariomycetidae</taxon>
        <taxon>Xylariales</taxon>
        <taxon>Diatrypaceae</taxon>
        <taxon>Eutypa</taxon>
    </lineage>
</organism>
<dbReference type="KEGG" id="ela:UCREL1_7943"/>
<keyword evidence="3" id="KW-1185">Reference proteome</keyword>
<dbReference type="AlphaFoldDB" id="M7SLL2"/>
<feature type="region of interest" description="Disordered" evidence="1">
    <location>
        <begin position="113"/>
        <end position="133"/>
    </location>
</feature>
<dbReference type="EMBL" id="KB706946">
    <property type="protein sequence ID" value="EMR65077.1"/>
    <property type="molecule type" value="Genomic_DNA"/>
</dbReference>
<protein>
    <submittedName>
        <fullName evidence="2">Uncharacterized protein</fullName>
    </submittedName>
</protein>
<sequence length="159" mass="17683">MSRRAKKITGVPGFDFGGKVFRAPAVDFLMDAGSHAILRETSYTFRARTSDVAACTAEANLNRLLHTAVMHKDKWTRKEDKPAFLQAICNSLGDGSPGIIEFLLRAAMTARRRHQNRAKKRDEMKKKDEEDMAPAPLVVAADKLCRHEAFMVARDVPAG</sequence>
<gene>
    <name evidence="2" type="ORF">UCREL1_7943</name>
</gene>
<evidence type="ECO:0000313" key="3">
    <source>
        <dbReference type="Proteomes" id="UP000012174"/>
    </source>
</evidence>